<evidence type="ECO:0000256" key="1">
    <source>
        <dbReference type="SAM" id="SignalP"/>
    </source>
</evidence>
<dbReference type="AlphaFoldDB" id="A0A2Z5G952"/>
<proteinExistence type="predicted"/>
<dbReference type="Proteomes" id="UP000253606">
    <property type="component" value="Chromosome"/>
</dbReference>
<dbReference type="EMBL" id="CP030840">
    <property type="protein sequence ID" value="AXC15529.1"/>
    <property type="molecule type" value="Genomic_DNA"/>
</dbReference>
<dbReference type="InterPro" id="IPR023296">
    <property type="entry name" value="Glyco_hydro_beta-prop_sf"/>
</dbReference>
<feature type="signal peptide" evidence="1">
    <location>
        <begin position="1"/>
        <end position="32"/>
    </location>
</feature>
<protein>
    <submittedName>
        <fullName evidence="2">Uncharacterized protein</fullName>
    </submittedName>
</protein>
<feature type="chain" id="PRO_5016303022" evidence="1">
    <location>
        <begin position="33"/>
        <end position="416"/>
    </location>
</feature>
<gene>
    <name evidence="2" type="ORF">ACPOL_6293</name>
</gene>
<evidence type="ECO:0000313" key="3">
    <source>
        <dbReference type="Proteomes" id="UP000253606"/>
    </source>
</evidence>
<evidence type="ECO:0000313" key="2">
    <source>
        <dbReference type="EMBL" id="AXC15529.1"/>
    </source>
</evidence>
<sequence>MNPSFCLHGLRTIAYLSVIATSIVGTTCAAQAFDSTADSLRLIPLTTINSSGDGYMADPQPVRLDRANALREVIISGTTHAVLQCSFPVLAECFSSRSLRVTGGSLQSMIAAAGGQITNIQNIDLFQNDRGEWHAAVTIGIHTMAHPKHWTVVAHAHPVGPVSPDTPPTDWAADSLLAGSLTEASNGNYDGKYYEEDGRLYLLYVRGIAPPPALRNEIVLQPMQTETEIASVPASVLLTPGDRDGELNSEWYANTQAKLVEAPYLSRVAGKHLLVYSTGAYLTEGYKTGVAWSDSLMPVGNGRYRKVLLRDAGNVWGQRGRLEVRYLLQSQKPQWPNFVGKQVVGPGVAAALAAPDGQWWLYLNGFAPGDMPEGADGKVQGSHRRPFGLRLRMNVPSDRRVGEVSDSELANWILPQ</sequence>
<reference evidence="2 3" key="1">
    <citation type="journal article" date="2018" name="Front. Microbiol.">
        <title>Hydrolytic Capabilities as a Key to Environmental Success: Chitinolytic and Cellulolytic Acidobacteria From Acidic Sub-arctic Soils and Boreal Peatlands.</title>
        <authorList>
            <person name="Belova S.E."/>
            <person name="Ravin N.V."/>
            <person name="Pankratov T.A."/>
            <person name="Rakitin A.L."/>
            <person name="Ivanova A.A."/>
            <person name="Beletsky A.V."/>
            <person name="Mardanov A.V."/>
            <person name="Sinninghe Damste J.S."/>
            <person name="Dedysh S.N."/>
        </authorList>
    </citation>
    <scope>NUCLEOTIDE SEQUENCE [LARGE SCALE GENOMIC DNA]</scope>
    <source>
        <strain evidence="2 3">SBC82</strain>
    </source>
</reference>
<accession>A0A2Z5G952</accession>
<organism evidence="2 3">
    <name type="scientific">Acidisarcina polymorpha</name>
    <dbReference type="NCBI Taxonomy" id="2211140"/>
    <lineage>
        <taxon>Bacteria</taxon>
        <taxon>Pseudomonadati</taxon>
        <taxon>Acidobacteriota</taxon>
        <taxon>Terriglobia</taxon>
        <taxon>Terriglobales</taxon>
        <taxon>Acidobacteriaceae</taxon>
        <taxon>Acidisarcina</taxon>
    </lineage>
</organism>
<keyword evidence="1" id="KW-0732">Signal</keyword>
<name>A0A2Z5G952_9BACT</name>
<dbReference type="KEGG" id="abas:ACPOL_6293"/>
<dbReference type="OrthoDB" id="9204510at2"/>
<dbReference type="SUPFAM" id="SSF75005">
    <property type="entry name" value="Arabinanase/levansucrase/invertase"/>
    <property type="match status" value="1"/>
</dbReference>
<dbReference type="Gene3D" id="2.115.10.20">
    <property type="entry name" value="Glycosyl hydrolase domain, family 43"/>
    <property type="match status" value="1"/>
</dbReference>
<keyword evidence="3" id="KW-1185">Reference proteome</keyword>